<name>X0K551_FUSO5</name>
<dbReference type="VEuPathDB" id="FungiDB:FOIG_01686"/>
<proteinExistence type="inferred from homology"/>
<dbReference type="AlphaFoldDB" id="X0K551"/>
<dbReference type="InterPro" id="IPR050740">
    <property type="entry name" value="Aldehyde_DH_Superfamily"/>
</dbReference>
<gene>
    <name evidence="5" type="ORF">FOIG_01686</name>
</gene>
<reference evidence="5" key="1">
    <citation type="submission" date="2011-11" db="EMBL/GenBank/DDBJ databases">
        <title>The Genome Sequence of Fusarium oxysporum II5.</title>
        <authorList>
            <consortium name="The Broad Institute Genome Sequencing Platform"/>
            <person name="Ma L.-J."/>
            <person name="Gale L.R."/>
            <person name="Schwartz D.C."/>
            <person name="Zhou S."/>
            <person name="Corby-Kistler H."/>
            <person name="Young S.K."/>
            <person name="Zeng Q."/>
            <person name="Gargeya S."/>
            <person name="Fitzgerald M."/>
            <person name="Haas B."/>
            <person name="Abouelleil A."/>
            <person name="Alvarado L."/>
            <person name="Arachchi H.M."/>
            <person name="Berlin A."/>
            <person name="Brown A."/>
            <person name="Chapman S.B."/>
            <person name="Chen Z."/>
            <person name="Dunbar C."/>
            <person name="Freedman E."/>
            <person name="Gearin G."/>
            <person name="Goldberg J."/>
            <person name="Griggs A."/>
            <person name="Gujja S."/>
            <person name="Heiman D."/>
            <person name="Howarth C."/>
            <person name="Larson L."/>
            <person name="Lui A."/>
            <person name="MacDonald P.J.P."/>
            <person name="Montmayeur A."/>
            <person name="Murphy C."/>
            <person name="Neiman D."/>
            <person name="Pearson M."/>
            <person name="Priest M."/>
            <person name="Roberts A."/>
            <person name="Saif S."/>
            <person name="Shea T."/>
            <person name="Shenoy N."/>
            <person name="Sisk P."/>
            <person name="Stolte C."/>
            <person name="Sykes S."/>
            <person name="Wortman J."/>
            <person name="Nusbaum C."/>
            <person name="Birren B."/>
        </authorList>
    </citation>
    <scope>NUCLEOTIDE SEQUENCE [LARGE SCALE GENOMIC DNA]</scope>
    <source>
        <strain evidence="5">54006</strain>
    </source>
</reference>
<dbReference type="EMBL" id="JH658273">
    <property type="protein sequence ID" value="EXM08608.1"/>
    <property type="molecule type" value="Genomic_DNA"/>
</dbReference>
<evidence type="ECO:0000313" key="5">
    <source>
        <dbReference type="EMBL" id="EXM08608.1"/>
    </source>
</evidence>
<dbReference type="Pfam" id="PF00171">
    <property type="entry name" value="Aldedh"/>
    <property type="match status" value="1"/>
</dbReference>
<dbReference type="PANTHER" id="PTHR43353">
    <property type="entry name" value="SUCCINATE-SEMIALDEHYDE DEHYDROGENASE, MITOCHONDRIAL"/>
    <property type="match status" value="1"/>
</dbReference>
<evidence type="ECO:0000256" key="2">
    <source>
        <dbReference type="ARBA" id="ARBA00009986"/>
    </source>
</evidence>
<dbReference type="HOGENOM" id="CLU_005391_5_1_1"/>
<evidence type="ECO:0000256" key="3">
    <source>
        <dbReference type="ARBA" id="ARBA00023002"/>
    </source>
</evidence>
<dbReference type="InterPro" id="IPR016162">
    <property type="entry name" value="Ald_DH_N"/>
</dbReference>
<dbReference type="RefSeq" id="XP_031070697.1">
    <property type="nucleotide sequence ID" value="XM_031198660.1"/>
</dbReference>
<evidence type="ECO:0000259" key="4">
    <source>
        <dbReference type="Pfam" id="PF00171"/>
    </source>
</evidence>
<evidence type="ECO:0000256" key="1">
    <source>
        <dbReference type="ARBA" id="ARBA00005176"/>
    </source>
</evidence>
<sequence length="541" mass="59251">MSLIRPQLRLWVDYISPFDVQSNLVYTLIDFNIRVLTIHNSNMTRNLPFKLDDPSLLHEESLLNGQWVQSQSGERFDVEDPGSGHIWAASPTNKVSDVDKYVESSHAAFQSYRHVNPRQRAKILLKWHELITNARQDIAKIVVFETGKPMAEAVGEVDYALGFAWWFAGEAERIRGSIAQPAVSDRRTFVIKQPIGVCVALVPWNFPVAMIIRKVSAALAAGCTMIVKPSPETPFSVMALADLALRAGLPPGVLNVISTDNANTPSVSETLCKHSLVRKVTFTGSTSVGSIIARHCSGGLKKVTMELGGNCPFIIFDDGDLEQAVAALMILKWRTAGQACTHANRVYVQSGVYDRFSQMMLKATSKIRLGHGAESCSTMGPLTTARGVDKVKKHVQDAVSKGGKILCGGKQPENLDGYFFEPTIISDMTSDMLITQEEIFGPILGLYKFKTEEEVVQKANNTSMGLASYFFTKDVSRTWRLLESLEAGMIGMNTGNASCAESPFGGIKMSGYGKEAGKDVAIEEYLIQKTGTLTVEDGPKL</sequence>
<dbReference type="GeneID" id="42026861"/>
<dbReference type="FunFam" id="3.40.605.10:FF:000023">
    <property type="entry name" value="Succinate-semialdehyde dehydrogenase (Eurofung)"/>
    <property type="match status" value="1"/>
</dbReference>
<dbReference type="CDD" id="cd07103">
    <property type="entry name" value="ALDH_F5_SSADH_GabD"/>
    <property type="match status" value="1"/>
</dbReference>
<dbReference type="GO" id="GO:0005737">
    <property type="term" value="C:cytoplasm"/>
    <property type="evidence" value="ECO:0007669"/>
    <property type="project" value="TreeGrafter"/>
</dbReference>
<dbReference type="InterPro" id="IPR015590">
    <property type="entry name" value="Aldehyde_DH_dom"/>
</dbReference>
<reference evidence="5" key="2">
    <citation type="submission" date="2012-05" db="EMBL/GenBank/DDBJ databases">
        <title>The Genome Annotation of Fusarium oxysporum II5.</title>
        <authorList>
            <consortium name="The Broad Institute Genomics Platform"/>
            <person name="Ma L.-J."/>
            <person name="Corby-Kistler H."/>
            <person name="Broz K."/>
            <person name="Gale L.R."/>
            <person name="Jonkers W."/>
            <person name="O'Donnell K."/>
            <person name="Ploetz R."/>
            <person name="Steinberg C."/>
            <person name="Schwartz D.C."/>
            <person name="VanEtten H."/>
            <person name="Zhou S."/>
            <person name="Young S.K."/>
            <person name="Zeng Q."/>
            <person name="Gargeya S."/>
            <person name="Fitzgerald M."/>
            <person name="Abouelleil A."/>
            <person name="Alvarado L."/>
            <person name="Chapman S.B."/>
            <person name="Gainer-Dewar J."/>
            <person name="Goldberg J."/>
            <person name="Griggs A."/>
            <person name="Gujja S."/>
            <person name="Hansen M."/>
            <person name="Howarth C."/>
            <person name="Imamovic A."/>
            <person name="Ireland A."/>
            <person name="Larimer J."/>
            <person name="McCowan C."/>
            <person name="Murphy C."/>
            <person name="Pearson M."/>
            <person name="Poon T.W."/>
            <person name="Priest M."/>
            <person name="Roberts A."/>
            <person name="Saif S."/>
            <person name="Shea T."/>
            <person name="Sykes S."/>
            <person name="Wortman J."/>
            <person name="Nusbaum C."/>
            <person name="Birren B."/>
        </authorList>
    </citation>
    <scope>NUCLEOTIDE SEQUENCE</scope>
    <source>
        <strain evidence="5">54006</strain>
    </source>
</reference>
<comment type="pathway">
    <text evidence="1">Amino-acid degradation; 4-aminobutanoate degradation.</text>
</comment>
<dbReference type="Proteomes" id="UP000030685">
    <property type="component" value="Unassembled WGS sequence"/>
</dbReference>
<dbReference type="GO" id="GO:0004777">
    <property type="term" value="F:succinate-semialdehyde dehydrogenase (NAD+) activity"/>
    <property type="evidence" value="ECO:0007669"/>
    <property type="project" value="TreeGrafter"/>
</dbReference>
<dbReference type="Gene3D" id="3.40.309.10">
    <property type="entry name" value="Aldehyde Dehydrogenase, Chain A, domain 2"/>
    <property type="match status" value="1"/>
</dbReference>
<organism evidence="5">
    <name type="scientific">Fusarium odoratissimum (strain NRRL 54006)</name>
    <dbReference type="NCBI Taxonomy" id="1089451"/>
    <lineage>
        <taxon>Eukaryota</taxon>
        <taxon>Fungi</taxon>
        <taxon>Dikarya</taxon>
        <taxon>Ascomycota</taxon>
        <taxon>Pezizomycotina</taxon>
        <taxon>Sordariomycetes</taxon>
        <taxon>Hypocreomycetidae</taxon>
        <taxon>Hypocreales</taxon>
        <taxon>Nectriaceae</taxon>
        <taxon>Fusarium</taxon>
        <taxon>Fusarium oxysporum species complex</taxon>
        <taxon>Fusarium oxysporum f. sp. cubense (strain race 4)</taxon>
    </lineage>
</organism>
<dbReference type="SUPFAM" id="SSF53720">
    <property type="entry name" value="ALDH-like"/>
    <property type="match status" value="1"/>
</dbReference>
<dbReference type="InterPro" id="IPR016161">
    <property type="entry name" value="Ald_DH/histidinol_DH"/>
</dbReference>
<dbReference type="GO" id="GO:0009450">
    <property type="term" value="P:gamma-aminobutyric acid catabolic process"/>
    <property type="evidence" value="ECO:0007669"/>
    <property type="project" value="TreeGrafter"/>
</dbReference>
<feature type="domain" description="Aldehyde dehydrogenase" evidence="4">
    <location>
        <begin position="67"/>
        <end position="530"/>
    </location>
</feature>
<dbReference type="PANTHER" id="PTHR43353:SF7">
    <property type="entry name" value="SUCCINATE SEMIALDEHYDE DEHYDROGENASE (EUROFUNG)"/>
    <property type="match status" value="1"/>
</dbReference>
<keyword evidence="3" id="KW-0560">Oxidoreductase</keyword>
<dbReference type="InterPro" id="IPR016163">
    <property type="entry name" value="Ald_DH_C"/>
</dbReference>
<comment type="similarity">
    <text evidence="2">Belongs to the aldehyde dehydrogenase family.</text>
</comment>
<accession>X0K551</accession>
<dbReference type="FunFam" id="3.40.309.10:FF:000004">
    <property type="entry name" value="Succinate-semialdehyde dehydrogenase I"/>
    <property type="match status" value="1"/>
</dbReference>
<dbReference type="Gene3D" id="3.40.605.10">
    <property type="entry name" value="Aldehyde Dehydrogenase, Chain A, domain 1"/>
    <property type="match status" value="1"/>
</dbReference>
<protein>
    <submittedName>
        <fullName evidence="5">Succinate-semialdehyde dehydrogenase</fullName>
    </submittedName>
</protein>